<reference evidence="11" key="1">
    <citation type="submission" date="2022-07" db="EMBL/GenBank/DDBJ databases">
        <title>Chromosome-level genome of Muraenolepis orangiensis.</title>
        <authorList>
            <person name="Kim J."/>
        </authorList>
    </citation>
    <scope>NUCLEOTIDE SEQUENCE</scope>
    <source>
        <strain evidence="11">KU_S4_2022</strain>
        <tissue evidence="11">Muscle</tissue>
    </source>
</reference>
<dbReference type="InterPro" id="IPR032675">
    <property type="entry name" value="LRR_dom_sf"/>
</dbReference>
<dbReference type="PANTHER" id="PTHR45973">
    <property type="entry name" value="PROTEIN PHOSPHATASE 1 REGULATORY SUBUNIT SDS22-RELATED"/>
    <property type="match status" value="1"/>
</dbReference>
<comment type="function">
    <text evidence="7">Acts as a key negative regulator of ciliogenesis in collaboration with CCP110 by capping the mother centriole thereby preventing cilia formation. Required for recruitment of CCP110 to the centrosome.</text>
</comment>
<dbReference type="Pfam" id="PF14580">
    <property type="entry name" value="LRR_9"/>
    <property type="match status" value="1"/>
</dbReference>
<dbReference type="PROSITE" id="PS50096">
    <property type="entry name" value="IQ"/>
    <property type="match status" value="1"/>
</dbReference>
<dbReference type="GO" id="GO:1902018">
    <property type="term" value="P:negative regulation of cilium assembly"/>
    <property type="evidence" value="ECO:0007669"/>
    <property type="project" value="TreeGrafter"/>
</dbReference>
<feature type="region of interest" description="Disordered" evidence="10">
    <location>
        <begin position="327"/>
        <end position="346"/>
    </location>
</feature>
<evidence type="ECO:0000256" key="3">
    <source>
        <dbReference type="ARBA" id="ARBA00022614"/>
    </source>
</evidence>
<evidence type="ECO:0000256" key="8">
    <source>
        <dbReference type="ARBA" id="ARBA00068862"/>
    </source>
</evidence>
<evidence type="ECO:0000256" key="6">
    <source>
        <dbReference type="ARBA" id="ARBA00023212"/>
    </source>
</evidence>
<feature type="region of interest" description="Disordered" evidence="10">
    <location>
        <begin position="647"/>
        <end position="675"/>
    </location>
</feature>
<feature type="compositionally biased region" description="Acidic residues" evidence="10">
    <location>
        <begin position="424"/>
        <end position="433"/>
    </location>
</feature>
<keyword evidence="5" id="KW-0970">Cilium biogenesis/degradation</keyword>
<dbReference type="OrthoDB" id="5954088at2759"/>
<dbReference type="SUPFAM" id="SSF52058">
    <property type="entry name" value="L domain-like"/>
    <property type="match status" value="1"/>
</dbReference>
<dbReference type="InterPro" id="IPR001611">
    <property type="entry name" value="Leu-rich_rpt"/>
</dbReference>
<keyword evidence="12" id="KW-1185">Reference proteome</keyword>
<dbReference type="GO" id="GO:0005813">
    <property type="term" value="C:centrosome"/>
    <property type="evidence" value="ECO:0007669"/>
    <property type="project" value="UniProtKB-SubCell"/>
</dbReference>
<comment type="caution">
    <text evidence="11">The sequence shown here is derived from an EMBL/GenBank/DDBJ whole genome shotgun (WGS) entry which is preliminary data.</text>
</comment>
<keyword evidence="4" id="KW-0677">Repeat</keyword>
<dbReference type="Proteomes" id="UP001148018">
    <property type="component" value="Unassembled WGS sequence"/>
</dbReference>
<keyword evidence="6" id="KW-0206">Cytoskeleton</keyword>
<keyword evidence="3" id="KW-0433">Leucine-rich repeat</keyword>
<evidence type="ECO:0000256" key="9">
    <source>
        <dbReference type="ARBA" id="ARBA00076677"/>
    </source>
</evidence>
<feature type="compositionally biased region" description="Basic and acidic residues" evidence="10">
    <location>
        <begin position="516"/>
        <end position="532"/>
    </location>
</feature>
<dbReference type="CDD" id="cd23766">
    <property type="entry name" value="IQCG"/>
    <property type="match status" value="1"/>
</dbReference>
<sequence length="752" mass="83053">MGVTGLERDANAGAVVDLSAQGIQKLEPSFTCSDETHTLILDRNNIMKLDHLERNPGLQQLSVASNRLVRMMGVCRLTELRVLNLPNNSIGYIEGLRDLPHLEWLNLSGNNIKVIEQLHNCVSVQHLDLSDNNISTFGDLTKLVALKTLLLHGNSITTLRTVPAHLPVRLSILSLAENEIRDLNEASYLAPLQDLEQLSLMSNPCVMATPSLPGFDSRPYVMSWCLSLKVLDGYVVSQKERLKAEWLYSQGKGRSYRPGQHVQLVQYLATMCPLTTSPALETAEDAKLEKILSKQRLHQRQLLQQTQGGCPSPPRPTHLDVETLSPQRTPPVMENRYTPAAPGAVPSTREIEPTVQYNTWTRSDSFHQPGPVLRSPRVAAEESLHLEDVHNDEDKHDGAPLPSHSTFTPVSAEAGEPRAALSVESEDETEAFEPDSLAPERPSLHRKSRRSPVAEICSQKVQEEIITETESRPTAGYHESGSAPTAHAPLALGTGWTQGGPAPETPSQPPDSGAGEEVKEKPRQHVDRVRDRTSAAVRIQSWWRGRYVRCHHPVAREVRCEIRLHRMEEHIVFLSGEMERMQGCYQEERLQRMVQEEAVKFLWKQLQSMQQWQRSVEGQLASMKPCEAPVLTPAPVVPMGCGTAEPAHTHASFPDSGFQTTGKQREDSLLSSGTGDSLETVRALALGGPGGCRAVTGEDSADCSLLERYLSSVQQREEEAEDGVTSDRTEGSQPPSPSEAARRDPQSASPDQ</sequence>
<feature type="region of interest" description="Disordered" evidence="10">
    <location>
        <begin position="469"/>
        <end position="532"/>
    </location>
</feature>
<dbReference type="AlphaFoldDB" id="A0A9Q0DPB0"/>
<feature type="non-terminal residue" evidence="11">
    <location>
        <position position="752"/>
    </location>
</feature>
<dbReference type="GO" id="GO:0030030">
    <property type="term" value="P:cell projection organization"/>
    <property type="evidence" value="ECO:0007669"/>
    <property type="project" value="UniProtKB-KW"/>
</dbReference>
<evidence type="ECO:0000256" key="4">
    <source>
        <dbReference type="ARBA" id="ARBA00022737"/>
    </source>
</evidence>
<name>A0A9Q0DPB0_9TELE</name>
<dbReference type="PANTHER" id="PTHR45973:SF2">
    <property type="entry name" value="CENTROSOMAL PROTEIN OF 97 KDA"/>
    <property type="match status" value="1"/>
</dbReference>
<evidence type="ECO:0000313" key="12">
    <source>
        <dbReference type="Proteomes" id="UP001148018"/>
    </source>
</evidence>
<proteinExistence type="predicted"/>
<dbReference type="InterPro" id="IPR050576">
    <property type="entry name" value="Cilia_flagella_integrity"/>
</dbReference>
<dbReference type="PROSITE" id="PS51450">
    <property type="entry name" value="LRR"/>
    <property type="match status" value="3"/>
</dbReference>
<evidence type="ECO:0000256" key="7">
    <source>
        <dbReference type="ARBA" id="ARBA00058656"/>
    </source>
</evidence>
<keyword evidence="2" id="KW-0963">Cytoplasm</keyword>
<feature type="region of interest" description="Disordered" evidence="10">
    <location>
        <begin position="391"/>
        <end position="455"/>
    </location>
</feature>
<dbReference type="Gene3D" id="3.80.10.10">
    <property type="entry name" value="Ribonuclease Inhibitor"/>
    <property type="match status" value="2"/>
</dbReference>
<evidence type="ECO:0000256" key="5">
    <source>
        <dbReference type="ARBA" id="ARBA00022794"/>
    </source>
</evidence>
<accession>A0A9Q0DPB0</accession>
<dbReference type="EMBL" id="JANIIK010000113">
    <property type="protein sequence ID" value="KAJ3591996.1"/>
    <property type="molecule type" value="Genomic_DNA"/>
</dbReference>
<comment type="subcellular location">
    <subcellularLocation>
        <location evidence="1">Cytoplasm</location>
        <location evidence="1">Cytoskeleton</location>
        <location evidence="1">Microtubule organizing center</location>
        <location evidence="1">Centrosome</location>
    </subcellularLocation>
</comment>
<dbReference type="SMART" id="SM00365">
    <property type="entry name" value="LRR_SD22"/>
    <property type="match status" value="3"/>
</dbReference>
<protein>
    <recommendedName>
        <fullName evidence="8">Centrosomal protein of 97 kDa</fullName>
    </recommendedName>
    <alternativeName>
        <fullName evidence="9">Leucine-rich repeat and IQ domain-containing protein 2</fullName>
    </alternativeName>
</protein>
<organism evidence="11 12">
    <name type="scientific">Muraenolepis orangiensis</name>
    <name type="common">Patagonian moray cod</name>
    <dbReference type="NCBI Taxonomy" id="630683"/>
    <lineage>
        <taxon>Eukaryota</taxon>
        <taxon>Metazoa</taxon>
        <taxon>Chordata</taxon>
        <taxon>Craniata</taxon>
        <taxon>Vertebrata</taxon>
        <taxon>Euteleostomi</taxon>
        <taxon>Actinopterygii</taxon>
        <taxon>Neopterygii</taxon>
        <taxon>Teleostei</taxon>
        <taxon>Neoteleostei</taxon>
        <taxon>Acanthomorphata</taxon>
        <taxon>Zeiogadaria</taxon>
        <taxon>Gadariae</taxon>
        <taxon>Gadiformes</taxon>
        <taxon>Muraenolepidoidei</taxon>
        <taxon>Muraenolepididae</taxon>
        <taxon>Muraenolepis</taxon>
    </lineage>
</organism>
<dbReference type="FunFam" id="3.80.10.10:FF:000165">
    <property type="entry name" value="Centrosomal protein of 97 kDa"/>
    <property type="match status" value="1"/>
</dbReference>
<feature type="region of interest" description="Disordered" evidence="10">
    <location>
        <begin position="712"/>
        <end position="752"/>
    </location>
</feature>
<evidence type="ECO:0000256" key="2">
    <source>
        <dbReference type="ARBA" id="ARBA00022490"/>
    </source>
</evidence>
<evidence type="ECO:0000256" key="1">
    <source>
        <dbReference type="ARBA" id="ARBA00004300"/>
    </source>
</evidence>
<evidence type="ECO:0000313" key="11">
    <source>
        <dbReference type="EMBL" id="KAJ3591996.1"/>
    </source>
</evidence>
<evidence type="ECO:0000256" key="10">
    <source>
        <dbReference type="SAM" id="MobiDB-lite"/>
    </source>
</evidence>
<gene>
    <name evidence="11" type="ORF">NHX12_007126</name>
</gene>